<dbReference type="SMART" id="SM00360">
    <property type="entry name" value="RRM"/>
    <property type="match status" value="3"/>
</dbReference>
<dbReference type="InterPro" id="IPR035979">
    <property type="entry name" value="RBD_domain_sf"/>
</dbReference>
<dbReference type="STRING" id="215637.A0A4P9ZXR0"/>
<dbReference type="InterPro" id="IPR012677">
    <property type="entry name" value="Nucleotide-bd_a/b_plait_sf"/>
</dbReference>
<dbReference type="GO" id="GO:0034063">
    <property type="term" value="P:stress granule assembly"/>
    <property type="evidence" value="ECO:0007669"/>
    <property type="project" value="TreeGrafter"/>
</dbReference>
<dbReference type="Gene3D" id="3.30.70.330">
    <property type="match status" value="3"/>
</dbReference>
<reference evidence="5" key="1">
    <citation type="journal article" date="2018" name="Nat. Microbiol.">
        <title>Leveraging single-cell genomics to expand the fungal tree of life.</title>
        <authorList>
            <person name="Ahrendt S.R."/>
            <person name="Quandt C.A."/>
            <person name="Ciobanu D."/>
            <person name="Clum A."/>
            <person name="Salamov A."/>
            <person name="Andreopoulos B."/>
            <person name="Cheng J.F."/>
            <person name="Woyke T."/>
            <person name="Pelin A."/>
            <person name="Henrissat B."/>
            <person name="Reynolds N.K."/>
            <person name="Benny G.L."/>
            <person name="Smith M.E."/>
            <person name="James T.Y."/>
            <person name="Grigoriev I.V."/>
        </authorList>
    </citation>
    <scope>NUCLEOTIDE SEQUENCE [LARGE SCALE GENOMIC DNA]</scope>
    <source>
        <strain evidence="5">RSA 468</strain>
    </source>
</reference>
<feature type="non-terminal residue" evidence="4">
    <location>
        <position position="280"/>
    </location>
</feature>
<dbReference type="InterPro" id="IPR003954">
    <property type="entry name" value="RRM_euk-type"/>
</dbReference>
<dbReference type="Pfam" id="PF00076">
    <property type="entry name" value="RRM_1"/>
    <property type="match status" value="3"/>
</dbReference>
<feature type="non-terminal residue" evidence="4">
    <location>
        <position position="1"/>
    </location>
</feature>
<accession>A0A4P9ZXR0</accession>
<dbReference type="PROSITE" id="PS50102">
    <property type="entry name" value="RRM"/>
    <property type="match status" value="3"/>
</dbReference>
<evidence type="ECO:0000313" key="4">
    <source>
        <dbReference type="EMBL" id="RKP38505.1"/>
    </source>
</evidence>
<dbReference type="EMBL" id="ML002360">
    <property type="protein sequence ID" value="RKP38505.1"/>
    <property type="molecule type" value="Genomic_DNA"/>
</dbReference>
<evidence type="ECO:0000256" key="1">
    <source>
        <dbReference type="ARBA" id="ARBA00022884"/>
    </source>
</evidence>
<dbReference type="GO" id="GO:0000184">
    <property type="term" value="P:nuclear-transcribed mRNA catabolic process, nonsense-mediated decay"/>
    <property type="evidence" value="ECO:0007669"/>
    <property type="project" value="TreeGrafter"/>
</dbReference>
<sequence>AGSEEGCRSLYVGNLDPRVTEDMLRDIFNTLGKVQSVKLIADRNFANQGLNYGFVEFSDHQAAEQALIMNGRSVFDKEIKVNWAFASSVSFREDTSNHHHIFVGDLGPEVNDQILQKAFGVFGSMSDARVMWDAQSGKTRGFGFVAYREKTDAEQAINTMNGEWIGTRAIRVNWANQKGAASSFHRAHPGQLSYESVVTRTPYYNTTVYLGNMAPQTTPDQVTSLLQQYGYIVNTRFQFDRGYAFIKMDTHENAAAAIATLNGTVLNGRPLKCSWGKDRP</sequence>
<dbReference type="AlphaFoldDB" id="A0A4P9ZXR0"/>
<dbReference type="PANTHER" id="PTHR47640:SF5">
    <property type="entry name" value="RRM DOMAIN-CONTAINING PROTEIN"/>
    <property type="match status" value="1"/>
</dbReference>
<proteinExistence type="predicted"/>
<evidence type="ECO:0000259" key="3">
    <source>
        <dbReference type="PROSITE" id="PS50102"/>
    </source>
</evidence>
<feature type="domain" description="RRM" evidence="3">
    <location>
        <begin position="99"/>
        <end position="177"/>
    </location>
</feature>
<dbReference type="SMART" id="SM00361">
    <property type="entry name" value="RRM_1"/>
    <property type="match status" value="3"/>
</dbReference>
<dbReference type="GO" id="GO:0003729">
    <property type="term" value="F:mRNA binding"/>
    <property type="evidence" value="ECO:0007669"/>
    <property type="project" value="InterPro"/>
</dbReference>
<keyword evidence="5" id="KW-1185">Reference proteome</keyword>
<dbReference type="InterPro" id="IPR000504">
    <property type="entry name" value="RRM_dom"/>
</dbReference>
<evidence type="ECO:0000313" key="5">
    <source>
        <dbReference type="Proteomes" id="UP000268162"/>
    </source>
</evidence>
<dbReference type="PANTHER" id="PTHR47640">
    <property type="entry name" value="TRNA SELENOCYSTEINE 1-ASSOCIATED PROTEIN 1-RELATED-RELATED"/>
    <property type="match status" value="1"/>
</dbReference>
<dbReference type="Proteomes" id="UP000268162">
    <property type="component" value="Unassembled WGS sequence"/>
</dbReference>
<evidence type="ECO:0000256" key="2">
    <source>
        <dbReference type="PROSITE-ProRule" id="PRU00176"/>
    </source>
</evidence>
<organism evidence="4 5">
    <name type="scientific">Dimargaris cristalligena</name>
    <dbReference type="NCBI Taxonomy" id="215637"/>
    <lineage>
        <taxon>Eukaryota</taxon>
        <taxon>Fungi</taxon>
        <taxon>Fungi incertae sedis</taxon>
        <taxon>Zoopagomycota</taxon>
        <taxon>Kickxellomycotina</taxon>
        <taxon>Dimargaritomycetes</taxon>
        <taxon>Dimargaritales</taxon>
        <taxon>Dimargaritaceae</taxon>
        <taxon>Dimargaris</taxon>
    </lineage>
</organism>
<protein>
    <recommendedName>
        <fullName evidence="3">RRM domain-containing protein</fullName>
    </recommendedName>
</protein>
<dbReference type="GO" id="GO:0043488">
    <property type="term" value="P:regulation of mRNA stability"/>
    <property type="evidence" value="ECO:0007669"/>
    <property type="project" value="TreeGrafter"/>
</dbReference>
<feature type="domain" description="RRM" evidence="3">
    <location>
        <begin position="206"/>
        <end position="278"/>
    </location>
</feature>
<gene>
    <name evidence="4" type="ORF">BJ085DRAFT_5609</name>
</gene>
<keyword evidence="1 2" id="KW-0694">RNA-binding</keyword>
<name>A0A4P9ZXR0_9FUNG</name>
<dbReference type="SUPFAM" id="SSF54928">
    <property type="entry name" value="RNA-binding domain, RBD"/>
    <property type="match status" value="2"/>
</dbReference>
<dbReference type="InterPro" id="IPR050825">
    <property type="entry name" value="RBM42_RBP45_47-like"/>
</dbReference>
<dbReference type="GO" id="GO:0010494">
    <property type="term" value="C:cytoplasmic stress granule"/>
    <property type="evidence" value="ECO:0007669"/>
    <property type="project" value="TreeGrafter"/>
</dbReference>
<feature type="domain" description="RRM" evidence="3">
    <location>
        <begin position="8"/>
        <end position="86"/>
    </location>
</feature>